<keyword evidence="2" id="KW-1185">Reference proteome</keyword>
<reference evidence="1" key="2">
    <citation type="submission" date="2020-09" db="EMBL/GenBank/DDBJ databases">
        <authorList>
            <person name="Sun Q."/>
            <person name="Ohkuma M."/>
        </authorList>
    </citation>
    <scope>NUCLEOTIDE SEQUENCE</scope>
    <source>
        <strain evidence="1">JCM 3086</strain>
    </source>
</reference>
<dbReference type="InterPro" id="IPR027417">
    <property type="entry name" value="P-loop_NTPase"/>
</dbReference>
<organism evidence="1 2">
    <name type="scientific">Streptomyces brasiliensis</name>
    <dbReference type="NCBI Taxonomy" id="1954"/>
    <lineage>
        <taxon>Bacteria</taxon>
        <taxon>Bacillati</taxon>
        <taxon>Actinomycetota</taxon>
        <taxon>Actinomycetes</taxon>
        <taxon>Kitasatosporales</taxon>
        <taxon>Streptomycetaceae</taxon>
        <taxon>Streptomyces</taxon>
    </lineage>
</organism>
<dbReference type="SUPFAM" id="SSF52540">
    <property type="entry name" value="P-loop containing nucleoside triphosphate hydrolases"/>
    <property type="match status" value="1"/>
</dbReference>
<dbReference type="GO" id="GO:0016887">
    <property type="term" value="F:ATP hydrolysis activity"/>
    <property type="evidence" value="ECO:0007669"/>
    <property type="project" value="InterPro"/>
</dbReference>
<dbReference type="PANTHER" id="PTHR43875">
    <property type="entry name" value="MALTODEXTRIN IMPORT ATP-BINDING PROTEIN MSMX"/>
    <property type="match status" value="1"/>
</dbReference>
<dbReference type="InterPro" id="IPR047641">
    <property type="entry name" value="ABC_transpr_MalK/UgpC-like"/>
</dbReference>
<gene>
    <name evidence="1" type="ORF">GCM10010121_010790</name>
</gene>
<proteinExistence type="predicted"/>
<protein>
    <submittedName>
        <fullName evidence="1">Uncharacterized protein</fullName>
    </submittedName>
</protein>
<reference evidence="1" key="1">
    <citation type="journal article" date="2014" name="Int. J. Syst. Evol. Microbiol.">
        <title>Complete genome sequence of Corynebacterium casei LMG S-19264T (=DSM 44701T), isolated from a smear-ripened cheese.</title>
        <authorList>
            <consortium name="US DOE Joint Genome Institute (JGI-PGF)"/>
            <person name="Walter F."/>
            <person name="Albersmeier A."/>
            <person name="Kalinowski J."/>
            <person name="Ruckert C."/>
        </authorList>
    </citation>
    <scope>NUCLEOTIDE SEQUENCE</scope>
    <source>
        <strain evidence="1">JCM 3086</strain>
    </source>
</reference>
<evidence type="ECO:0000313" key="2">
    <source>
        <dbReference type="Proteomes" id="UP000657574"/>
    </source>
</evidence>
<dbReference type="EMBL" id="BMQA01000002">
    <property type="protein sequence ID" value="GGJ02252.1"/>
    <property type="molecule type" value="Genomic_DNA"/>
</dbReference>
<dbReference type="AlphaFoldDB" id="A0A917K6X4"/>
<name>A0A917K6X4_9ACTN</name>
<dbReference type="Gene3D" id="3.40.50.300">
    <property type="entry name" value="P-loop containing nucleotide triphosphate hydrolases"/>
    <property type="match status" value="1"/>
</dbReference>
<comment type="caution">
    <text evidence="1">The sequence shown here is derived from an EMBL/GenBank/DDBJ whole genome shotgun (WGS) entry which is preliminary data.</text>
</comment>
<dbReference type="PANTHER" id="PTHR43875:SF1">
    <property type="entry name" value="OSMOPROTECTIVE COMPOUNDS UPTAKE ATP-BINDING PROTEIN GGTA"/>
    <property type="match status" value="1"/>
</dbReference>
<sequence>MIAGLEDMDEGEVLLDGQVAGDLQPSARGIAMVFQNFAPYPTMPSRDNIGFPLRIETPGADPRPRADATARMLGIEDLLTGSRSAFVPELEAPRPAGRARRPRRTGPNVLDRLRDKTGALRAGPVVVLEHPADAEPEPVPREGRLPGDLVVRTTPDIHLRHGMHVPLLVDIAHLFVFDQHGERICPSPARLPDLEEWES</sequence>
<accession>A0A917K6X4</accession>
<evidence type="ECO:0000313" key="1">
    <source>
        <dbReference type="EMBL" id="GGJ02252.1"/>
    </source>
</evidence>
<dbReference type="Proteomes" id="UP000657574">
    <property type="component" value="Unassembled WGS sequence"/>
</dbReference>
<dbReference type="GO" id="GO:0055052">
    <property type="term" value="C:ATP-binding cassette (ABC) transporter complex, substrate-binding subunit-containing"/>
    <property type="evidence" value="ECO:0007669"/>
    <property type="project" value="TreeGrafter"/>
</dbReference>